<keyword evidence="1" id="KW-0732">Signal</keyword>
<proteinExistence type="predicted"/>
<comment type="caution">
    <text evidence="2">The sequence shown here is derived from an EMBL/GenBank/DDBJ whole genome shotgun (WGS) entry which is preliminary data.</text>
</comment>
<evidence type="ECO:0000313" key="2">
    <source>
        <dbReference type="EMBL" id="KAK1654628.1"/>
    </source>
</evidence>
<dbReference type="AlphaFoldDB" id="A0AAJ0A1A4"/>
<keyword evidence="3" id="KW-1185">Reference proteome</keyword>
<sequence length="72" mass="7890">MTIHSSITFPLGLLMLVRLAFLVPSRTSNSTRVSRACLPSIKTPLSARGLTRRLSQTTDRPTTSAMFLTLEA</sequence>
<dbReference type="EMBL" id="JAHMHQ010000002">
    <property type="protein sequence ID" value="KAK1654628.1"/>
    <property type="molecule type" value="Genomic_DNA"/>
</dbReference>
<evidence type="ECO:0000256" key="1">
    <source>
        <dbReference type="SAM" id="SignalP"/>
    </source>
</evidence>
<name>A0AAJ0A1A4_9PEZI</name>
<evidence type="ECO:0008006" key="4">
    <source>
        <dbReference type="Google" id="ProtNLM"/>
    </source>
</evidence>
<evidence type="ECO:0000313" key="3">
    <source>
        <dbReference type="Proteomes" id="UP001243989"/>
    </source>
</evidence>
<gene>
    <name evidence="2" type="ORF">BDP81DRAFT_416160</name>
</gene>
<protein>
    <recommendedName>
        <fullName evidence="4">Secreted protein</fullName>
    </recommendedName>
</protein>
<feature type="signal peptide" evidence="1">
    <location>
        <begin position="1"/>
        <end position="22"/>
    </location>
</feature>
<feature type="chain" id="PRO_5042507734" description="Secreted protein" evidence="1">
    <location>
        <begin position="23"/>
        <end position="72"/>
    </location>
</feature>
<reference evidence="2" key="1">
    <citation type="submission" date="2021-06" db="EMBL/GenBank/DDBJ databases">
        <title>Comparative genomics, transcriptomics and evolutionary studies reveal genomic signatures of adaptation to plant cell wall in hemibiotrophic fungi.</title>
        <authorList>
            <consortium name="DOE Joint Genome Institute"/>
            <person name="Baroncelli R."/>
            <person name="Diaz J.F."/>
            <person name="Benocci T."/>
            <person name="Peng M."/>
            <person name="Battaglia E."/>
            <person name="Haridas S."/>
            <person name="Andreopoulos W."/>
            <person name="Labutti K."/>
            <person name="Pangilinan J."/>
            <person name="Floch G.L."/>
            <person name="Makela M.R."/>
            <person name="Henrissat B."/>
            <person name="Grigoriev I.V."/>
            <person name="Crouch J.A."/>
            <person name="De Vries R.P."/>
            <person name="Sukno S.A."/>
            <person name="Thon M.R."/>
        </authorList>
    </citation>
    <scope>NUCLEOTIDE SEQUENCE</scope>
    <source>
        <strain evidence="2">CBS 102054</strain>
    </source>
</reference>
<organism evidence="2 3">
    <name type="scientific">Colletotrichum phormii</name>
    <dbReference type="NCBI Taxonomy" id="359342"/>
    <lineage>
        <taxon>Eukaryota</taxon>
        <taxon>Fungi</taxon>
        <taxon>Dikarya</taxon>
        <taxon>Ascomycota</taxon>
        <taxon>Pezizomycotina</taxon>
        <taxon>Sordariomycetes</taxon>
        <taxon>Hypocreomycetidae</taxon>
        <taxon>Glomerellales</taxon>
        <taxon>Glomerellaceae</taxon>
        <taxon>Colletotrichum</taxon>
        <taxon>Colletotrichum acutatum species complex</taxon>
    </lineage>
</organism>
<dbReference type="RefSeq" id="XP_060450672.1">
    <property type="nucleotide sequence ID" value="XM_060589504.1"/>
</dbReference>
<dbReference type="Proteomes" id="UP001243989">
    <property type="component" value="Unassembled WGS sequence"/>
</dbReference>
<dbReference type="GeneID" id="85474366"/>
<accession>A0AAJ0A1A4</accession>